<keyword evidence="1" id="KW-1133">Transmembrane helix</keyword>
<accession>A0A2G5EIX1</accession>
<name>A0A2G5EIX1_AQUCA</name>
<keyword evidence="3" id="KW-1185">Reference proteome</keyword>
<reference evidence="2 3" key="1">
    <citation type="submission" date="2017-09" db="EMBL/GenBank/DDBJ databases">
        <title>WGS assembly of Aquilegia coerulea Goldsmith.</title>
        <authorList>
            <person name="Hodges S."/>
            <person name="Kramer E."/>
            <person name="Nordborg M."/>
            <person name="Tomkins J."/>
            <person name="Borevitz J."/>
            <person name="Derieg N."/>
            <person name="Yan J."/>
            <person name="Mihaltcheva S."/>
            <person name="Hayes R.D."/>
            <person name="Rokhsar D."/>
        </authorList>
    </citation>
    <scope>NUCLEOTIDE SEQUENCE [LARGE SCALE GENOMIC DNA]</scope>
    <source>
        <strain evidence="3">cv. Goldsmith</strain>
    </source>
</reference>
<gene>
    <name evidence="2" type="ORF">AQUCO_00700177v1</name>
</gene>
<evidence type="ECO:0000313" key="3">
    <source>
        <dbReference type="Proteomes" id="UP000230069"/>
    </source>
</evidence>
<dbReference type="InParanoid" id="A0A2G5EIX1"/>
<proteinExistence type="predicted"/>
<keyword evidence="1" id="KW-0812">Transmembrane</keyword>
<feature type="transmembrane region" description="Helical" evidence="1">
    <location>
        <begin position="102"/>
        <end position="122"/>
    </location>
</feature>
<organism evidence="2 3">
    <name type="scientific">Aquilegia coerulea</name>
    <name type="common">Rocky mountain columbine</name>
    <dbReference type="NCBI Taxonomy" id="218851"/>
    <lineage>
        <taxon>Eukaryota</taxon>
        <taxon>Viridiplantae</taxon>
        <taxon>Streptophyta</taxon>
        <taxon>Embryophyta</taxon>
        <taxon>Tracheophyta</taxon>
        <taxon>Spermatophyta</taxon>
        <taxon>Magnoliopsida</taxon>
        <taxon>Ranunculales</taxon>
        <taxon>Ranunculaceae</taxon>
        <taxon>Thalictroideae</taxon>
        <taxon>Aquilegia</taxon>
    </lineage>
</organism>
<protein>
    <submittedName>
        <fullName evidence="2">Uncharacterized protein</fullName>
    </submittedName>
</protein>
<dbReference type="AlphaFoldDB" id="A0A2G5EIX1"/>
<feature type="transmembrane region" description="Helical" evidence="1">
    <location>
        <begin position="68"/>
        <end position="90"/>
    </location>
</feature>
<dbReference type="OrthoDB" id="423462at2759"/>
<sequence>MRSDHMAAFVTENMMRETTTTMMIAPGVGGDEALALVDGGTEVLRGKVVLRGEQRLSNGTGNVNKQDLIIEIVMLRTIIMTMSLHNMVASTMTHNSSRKEDITIDLMSIVWFVPFLFLYLFLSHYCSEETGKINPFVKKSYSPFSTVQVVCRFTFL</sequence>
<evidence type="ECO:0000256" key="1">
    <source>
        <dbReference type="SAM" id="Phobius"/>
    </source>
</evidence>
<dbReference type="EMBL" id="KZ305024">
    <property type="protein sequence ID" value="PIA55680.1"/>
    <property type="molecule type" value="Genomic_DNA"/>
</dbReference>
<dbReference type="Proteomes" id="UP000230069">
    <property type="component" value="Unassembled WGS sequence"/>
</dbReference>
<keyword evidence="1" id="KW-0472">Membrane</keyword>
<evidence type="ECO:0000313" key="2">
    <source>
        <dbReference type="EMBL" id="PIA55680.1"/>
    </source>
</evidence>